<sequence>MKKILHYGFIAVLFLFIFSCSPEESIDSNTNEAKKWFTENITSENFEILKYTKEIDWSNAIVTNGEKGQVIEVPFTLQSNLKTKIGDQDYLNYHRLLLIKSGDNFIYNHVEILTKNKDFDNNDKLFNFYEITDDFDGIILVLNPKKEAVQFSKFKNSILVKPNPTGKMESDVCVYMGWLYEDGDFEALMLIGCFGGGGGELSDNNGGYPPHVGGGGSGASALTNAQKIEKQINSDKLDACTKAVFDKLKNLKQTDIAGMIERFRPGGAIFNLNMSTGKVSNPNDLAQTTKINGSKTDISMVFKEDYINGVGNVSPPTDLSVATTMAHEIIHAYLISLLEENTGCGNSKICDFPTIYDAYVQQQISKNPNLLPNAHHELIANKYVNSIASAIQEFHTGQPVDSGFPMQVYLDLAWGGLQGTRIFNQTYPNDPSNKNFKDRERILYRINTEKNGSQYGIYSPVGKPCKK</sequence>
<keyword evidence="1" id="KW-0732">Signal</keyword>
<feature type="signal peptide" evidence="1">
    <location>
        <begin position="1"/>
        <end position="22"/>
    </location>
</feature>
<dbReference type="RefSeq" id="WP_072975428.1">
    <property type="nucleotide sequence ID" value="NZ_FRBY01000006.1"/>
</dbReference>
<evidence type="ECO:0000313" key="2">
    <source>
        <dbReference type="EMBL" id="SHM79246.1"/>
    </source>
</evidence>
<evidence type="ECO:0000256" key="1">
    <source>
        <dbReference type="SAM" id="SignalP"/>
    </source>
</evidence>
<dbReference type="Proteomes" id="UP000184121">
    <property type="component" value="Unassembled WGS sequence"/>
</dbReference>
<accession>A0A1M7LNN1</accession>
<reference evidence="3" key="1">
    <citation type="submission" date="2016-11" db="EMBL/GenBank/DDBJ databases">
        <authorList>
            <person name="Varghese N."/>
            <person name="Submissions S."/>
        </authorList>
    </citation>
    <scope>NUCLEOTIDE SEQUENCE [LARGE SCALE GENOMIC DNA]</scope>
    <source>
        <strain evidence="3">DSM 1811</strain>
    </source>
</reference>
<dbReference type="AlphaFoldDB" id="A0A1M7LNN1"/>
<gene>
    <name evidence="2" type="ORF">SAMN05444366_4186</name>
</gene>
<dbReference type="EMBL" id="FRBY01000006">
    <property type="protein sequence ID" value="SHM79246.1"/>
    <property type="molecule type" value="Genomic_DNA"/>
</dbReference>
<dbReference type="PROSITE" id="PS51257">
    <property type="entry name" value="PROKAR_LIPOPROTEIN"/>
    <property type="match status" value="1"/>
</dbReference>
<dbReference type="OrthoDB" id="1450227at2"/>
<name>A0A1M7LNN1_9FLAO</name>
<proteinExistence type="predicted"/>
<dbReference type="STRING" id="29534.SAMN05444366_4186"/>
<evidence type="ECO:0000313" key="3">
    <source>
        <dbReference type="Proteomes" id="UP000184121"/>
    </source>
</evidence>
<organism evidence="2 3">
    <name type="scientific">Flavobacterium saccharophilum</name>
    <dbReference type="NCBI Taxonomy" id="29534"/>
    <lineage>
        <taxon>Bacteria</taxon>
        <taxon>Pseudomonadati</taxon>
        <taxon>Bacteroidota</taxon>
        <taxon>Flavobacteriia</taxon>
        <taxon>Flavobacteriales</taxon>
        <taxon>Flavobacteriaceae</taxon>
        <taxon>Flavobacterium</taxon>
    </lineage>
</organism>
<keyword evidence="3" id="KW-1185">Reference proteome</keyword>
<feature type="chain" id="PRO_5012636049" evidence="1">
    <location>
        <begin position="23"/>
        <end position="467"/>
    </location>
</feature>
<protein>
    <submittedName>
        <fullName evidence="2">Uncharacterized protein</fullName>
    </submittedName>
</protein>